<dbReference type="PANTHER" id="PTHR12064">
    <property type="entry name" value="METAL TRANSPORTER CNNM"/>
    <property type="match status" value="1"/>
</dbReference>
<dbReference type="Proteomes" id="UP001497392">
    <property type="component" value="Unassembled WGS sequence"/>
</dbReference>
<gene>
    <name evidence="10" type="primary">g4385</name>
    <name evidence="10" type="ORF">VP750_LOCUS3738</name>
</gene>
<evidence type="ECO:0000259" key="8">
    <source>
        <dbReference type="PROSITE" id="PS50042"/>
    </source>
</evidence>
<evidence type="ECO:0000256" key="1">
    <source>
        <dbReference type="ARBA" id="ARBA00004141"/>
    </source>
</evidence>
<evidence type="ECO:0000259" key="9">
    <source>
        <dbReference type="PROSITE" id="PS51846"/>
    </source>
</evidence>
<dbReference type="Pfam" id="PF25562">
    <property type="entry name" value="CNBH_CNNM2_C"/>
    <property type="match status" value="1"/>
</dbReference>
<reference evidence="10 11" key="1">
    <citation type="submission" date="2024-06" db="EMBL/GenBank/DDBJ databases">
        <authorList>
            <person name="Kraege A."/>
            <person name="Thomma B."/>
        </authorList>
    </citation>
    <scope>NUCLEOTIDE SEQUENCE [LARGE SCALE GENOMIC DNA]</scope>
</reference>
<dbReference type="EMBL" id="CAXHTA020000006">
    <property type="protein sequence ID" value="CAL5222079.1"/>
    <property type="molecule type" value="Genomic_DNA"/>
</dbReference>
<dbReference type="PROSITE" id="PS50042">
    <property type="entry name" value="CNMP_BINDING_3"/>
    <property type="match status" value="1"/>
</dbReference>
<sequence length="730" mass="79650">MAELLQCIKSCDLYAEDAAECLADACSAACTVIHGDVPSFPTLPIWAAILLSFVLVPLTGLFAGLTIGLLSLDNVGLRILVEGGDPEERQHAKTILPVRKQGNLLLCTLLLGNTLINSALSILLADLTTGAIGLISSTIIILIFGEIMPQSICTRHGLEVGARCIWLVRIFMVIFSPITFPISLLLDKWLGRDIGTVYSQEELKRLIDIHVTDADAQAESGLTVADRRLLIGALEYKEKRAKDVMTALEHTFLLEERSRLNFSTMLAIYKSGFTRIPVYARVRQNICAILLVKDLILIDPDDETELSSVLAFRGRNVTYVREDVKLDVVFKEFMTSANHMLLVRREPDMPGGPDGDVTGLITLEDVMEELIGAEILDESDIYEDVNRRLIRRDRERADIASYLAMFDHKLHSTALSNAEMAAVASFLVLNVEEFAPLLAPHDLPLKGLISSAEIVEHDIQPEQSRADQTISASPSGSSTFLSAGSWSAAHGPVHLPERRNSNDLRGPAEDSQVVGLTLYERGVPSDLFTLILQGKALIYTGAEGFELELGPWSTLGNRSLSSESYTPDFTAMALNSAPFRMLRISRSAYRAALEATQLSPVVGYQRARASAQAWKSVAPFDGVQAPPSTSDSSRAHSAWPASASTIPAARLGQLQRPSPGRGEDRLLHSSTVFRPYRHGHSQDVADAGGISGNIDRVDIEAGNHSDDAAAHYESSDQQPLLRRSKSSHSL</sequence>
<feature type="transmembrane region" description="Helical" evidence="7">
    <location>
        <begin position="164"/>
        <end position="186"/>
    </location>
</feature>
<keyword evidence="3 5" id="KW-1133">Transmembrane helix</keyword>
<evidence type="ECO:0000256" key="4">
    <source>
        <dbReference type="ARBA" id="ARBA00023136"/>
    </source>
</evidence>
<feature type="region of interest" description="Disordered" evidence="6">
    <location>
        <begin position="702"/>
        <end position="730"/>
    </location>
</feature>
<dbReference type="SUPFAM" id="SSF54631">
    <property type="entry name" value="CBS-domain pair"/>
    <property type="match status" value="1"/>
</dbReference>
<feature type="domain" description="CNNM transmembrane" evidence="9">
    <location>
        <begin position="41"/>
        <end position="227"/>
    </location>
</feature>
<feature type="region of interest" description="Disordered" evidence="6">
    <location>
        <begin position="622"/>
        <end position="642"/>
    </location>
</feature>
<feature type="domain" description="Cyclic nucleotide-binding" evidence="8">
    <location>
        <begin position="515"/>
        <end position="593"/>
    </location>
</feature>
<evidence type="ECO:0000256" key="6">
    <source>
        <dbReference type="SAM" id="MobiDB-lite"/>
    </source>
</evidence>
<dbReference type="InterPro" id="IPR044751">
    <property type="entry name" value="Ion_transp-like_CBS"/>
</dbReference>
<dbReference type="PANTHER" id="PTHR12064:SF94">
    <property type="entry name" value="UNEXTENDED PROTEIN"/>
    <property type="match status" value="1"/>
</dbReference>
<comment type="caution">
    <text evidence="10">The sequence shown here is derived from an EMBL/GenBank/DDBJ whole genome shotgun (WGS) entry which is preliminary data.</text>
</comment>
<evidence type="ECO:0000256" key="3">
    <source>
        <dbReference type="ARBA" id="ARBA00022989"/>
    </source>
</evidence>
<dbReference type="InterPro" id="IPR046342">
    <property type="entry name" value="CBS_dom_sf"/>
</dbReference>
<dbReference type="Gene3D" id="3.10.580.10">
    <property type="entry name" value="CBS-domain"/>
    <property type="match status" value="1"/>
</dbReference>
<accession>A0ABP1FTA7</accession>
<organism evidence="10 11">
    <name type="scientific">Coccomyxa viridis</name>
    <dbReference type="NCBI Taxonomy" id="1274662"/>
    <lineage>
        <taxon>Eukaryota</taxon>
        <taxon>Viridiplantae</taxon>
        <taxon>Chlorophyta</taxon>
        <taxon>core chlorophytes</taxon>
        <taxon>Trebouxiophyceae</taxon>
        <taxon>Trebouxiophyceae incertae sedis</taxon>
        <taxon>Coccomyxaceae</taxon>
        <taxon>Coccomyxa</taxon>
    </lineage>
</organism>
<protein>
    <submittedName>
        <fullName evidence="10">G4385 protein</fullName>
    </submittedName>
</protein>
<name>A0ABP1FTA7_9CHLO</name>
<feature type="compositionally biased region" description="Basic and acidic residues" evidence="6">
    <location>
        <begin position="702"/>
        <end position="714"/>
    </location>
</feature>
<dbReference type="InterPro" id="IPR045095">
    <property type="entry name" value="ACDP"/>
</dbReference>
<dbReference type="Pfam" id="PF01595">
    <property type="entry name" value="CNNM"/>
    <property type="match status" value="1"/>
</dbReference>
<evidence type="ECO:0000256" key="2">
    <source>
        <dbReference type="ARBA" id="ARBA00022692"/>
    </source>
</evidence>
<keyword evidence="11" id="KW-1185">Reference proteome</keyword>
<feature type="transmembrane region" description="Helical" evidence="7">
    <location>
        <begin position="131"/>
        <end position="152"/>
    </location>
</feature>
<evidence type="ECO:0000256" key="5">
    <source>
        <dbReference type="PROSITE-ProRule" id="PRU01193"/>
    </source>
</evidence>
<dbReference type="CDD" id="cd04590">
    <property type="entry name" value="CBS_pair_CorC_HlyC_assoc"/>
    <property type="match status" value="1"/>
</dbReference>
<proteinExistence type="predicted"/>
<keyword evidence="4 5" id="KW-0472">Membrane</keyword>
<evidence type="ECO:0000313" key="10">
    <source>
        <dbReference type="EMBL" id="CAL5222079.1"/>
    </source>
</evidence>
<dbReference type="PROSITE" id="PS51846">
    <property type="entry name" value="CNNM"/>
    <property type="match status" value="1"/>
</dbReference>
<feature type="transmembrane region" description="Helical" evidence="7">
    <location>
        <begin position="45"/>
        <end position="70"/>
    </location>
</feature>
<evidence type="ECO:0000313" key="11">
    <source>
        <dbReference type="Proteomes" id="UP001497392"/>
    </source>
</evidence>
<comment type="subcellular location">
    <subcellularLocation>
        <location evidence="1">Membrane</location>
        <topology evidence="1">Multi-pass membrane protein</topology>
    </subcellularLocation>
</comment>
<dbReference type="InterPro" id="IPR000595">
    <property type="entry name" value="cNMP-bd_dom"/>
</dbReference>
<keyword evidence="2 5" id="KW-0812">Transmembrane</keyword>
<dbReference type="InterPro" id="IPR002550">
    <property type="entry name" value="CNNM"/>
</dbReference>
<evidence type="ECO:0000256" key="7">
    <source>
        <dbReference type="SAM" id="Phobius"/>
    </source>
</evidence>